<dbReference type="Gene3D" id="3.60.21.10">
    <property type="match status" value="1"/>
</dbReference>
<dbReference type="PANTHER" id="PTHR33393:SF12">
    <property type="entry name" value="CAPSULE BIOSYNTHESIS PROTEIN CAPA"/>
    <property type="match status" value="1"/>
</dbReference>
<dbReference type="RefSeq" id="WP_004802897.1">
    <property type="nucleotide sequence ID" value="NZ_KB446648.1"/>
</dbReference>
<evidence type="ECO:0000313" key="4">
    <source>
        <dbReference type="Proteomes" id="UP000011758"/>
    </source>
</evidence>
<dbReference type="InterPro" id="IPR052169">
    <property type="entry name" value="CW_Biosynth-Accessory"/>
</dbReference>
<comment type="similarity">
    <text evidence="1">Belongs to the CapA family.</text>
</comment>
<reference evidence="3 4" key="1">
    <citation type="submission" date="2013-02" db="EMBL/GenBank/DDBJ databases">
        <title>The Genome Sequence of Lactobacillus catenaformis F0143.</title>
        <authorList>
            <consortium name="The Broad Institute Genome Sequencing Platform"/>
            <person name="Earl A."/>
            <person name="Ward D."/>
            <person name="Feldgarden M."/>
            <person name="Gevers D."/>
            <person name="Izard J."/>
            <person name="Blanton J.M."/>
            <person name="Mathney J."/>
            <person name="Dewhirst F.E."/>
            <person name="Young S.K."/>
            <person name="Zeng Q."/>
            <person name="Gargeya S."/>
            <person name="Fitzgerald M."/>
            <person name="Haas B."/>
            <person name="Abouelleil A."/>
            <person name="Alvarado L."/>
            <person name="Arachchi H.M."/>
            <person name="Berlin A."/>
            <person name="Chapman S.B."/>
            <person name="Gearin G."/>
            <person name="Goldberg J."/>
            <person name="Griggs A."/>
            <person name="Gujja S."/>
            <person name="Hansen M."/>
            <person name="Heiman D."/>
            <person name="Howarth C."/>
            <person name="Larimer J."/>
            <person name="Lui A."/>
            <person name="MacDonald P.J.P."/>
            <person name="McCowen C."/>
            <person name="Montmayeur A."/>
            <person name="Murphy C."/>
            <person name="Neiman D."/>
            <person name="Pearson M."/>
            <person name="Priest M."/>
            <person name="Roberts A."/>
            <person name="Saif S."/>
            <person name="Shea T."/>
            <person name="Sisk P."/>
            <person name="Stolte C."/>
            <person name="Sykes S."/>
            <person name="Wortman J."/>
            <person name="Nusbaum C."/>
            <person name="Birren B."/>
        </authorList>
    </citation>
    <scope>NUCLEOTIDE SEQUENCE [LARGE SCALE GENOMIC DNA]</scope>
    <source>
        <strain evidence="3 4">OT 569</strain>
    </source>
</reference>
<dbReference type="BioCyc" id="ECAT999415-HMP:GTTI-1122-MONOMER"/>
<feature type="domain" description="Capsule synthesis protein CapA" evidence="2">
    <location>
        <begin position="40"/>
        <end position="287"/>
    </location>
</feature>
<protein>
    <recommendedName>
        <fullName evidence="2">Capsule synthesis protein CapA domain-containing protein</fullName>
    </recommendedName>
</protein>
<gene>
    <name evidence="3" type="ORF">HMPREF9943_01096</name>
</gene>
<comment type="caution">
    <text evidence="3">The sequence shown here is derived from an EMBL/GenBank/DDBJ whole genome shotgun (WGS) entry which is preliminary data.</text>
</comment>
<dbReference type="AlphaFoldDB" id="M2P894"/>
<dbReference type="CDD" id="cd07381">
    <property type="entry name" value="MPP_CapA"/>
    <property type="match status" value="1"/>
</dbReference>
<dbReference type="SUPFAM" id="SSF56300">
    <property type="entry name" value="Metallo-dependent phosphatases"/>
    <property type="match status" value="1"/>
</dbReference>
<dbReference type="Pfam" id="PF09587">
    <property type="entry name" value="PGA_cap"/>
    <property type="match status" value="1"/>
</dbReference>
<dbReference type="SMART" id="SM00854">
    <property type="entry name" value="PGA_cap"/>
    <property type="match status" value="1"/>
</dbReference>
<dbReference type="eggNOG" id="COG2843">
    <property type="taxonomic scope" value="Bacteria"/>
</dbReference>
<sequence length="384" mass="43069">MKKIIILILVIAIAFMSYLNLTKPKETPVIKKKEETSEVSFIAVGDNLIHSPIYREADKNEGVSGDGKYNFNYAYKQVKPYIKAADLSFINQETVLGGGKPKNYPNFNTPNSMADALADTGFDVVNGCNNHSMDMGLAGLKHSIEVFKKHADKLTYIGVYENKEAYNHIPVINKKGIKIAFLSYTYGLNGRSPYGAVKLFDKELITKEVKEAKKQADFVVVSAHWGTEYHHQINSMQKEYSGLFTSLDVDLVIGAHPHVIQKMEYQTNTNGHRTLIAYSLGNFISCQNTLSTSLGGMLSCSFNKQGNKCSIKNISFIPIVNHMESGHKKPFSNLCHIQPYALKDYTEALAKKHTLNGYKNITVTKEHFKNLTDKVMGNNFKIQY</sequence>
<name>M2P894_9FIRM</name>
<evidence type="ECO:0000313" key="3">
    <source>
        <dbReference type="EMBL" id="EMD16542.1"/>
    </source>
</evidence>
<keyword evidence="4" id="KW-1185">Reference proteome</keyword>
<evidence type="ECO:0000256" key="1">
    <source>
        <dbReference type="ARBA" id="ARBA00005662"/>
    </source>
</evidence>
<organism evidence="3 4">
    <name type="scientific">Eggerthia catenaformis OT 569 = DSM 20559</name>
    <dbReference type="NCBI Taxonomy" id="999415"/>
    <lineage>
        <taxon>Bacteria</taxon>
        <taxon>Bacillati</taxon>
        <taxon>Bacillota</taxon>
        <taxon>Erysipelotrichia</taxon>
        <taxon>Erysipelotrichales</taxon>
        <taxon>Coprobacillaceae</taxon>
        <taxon>Eggerthia</taxon>
    </lineage>
</organism>
<evidence type="ECO:0000259" key="2">
    <source>
        <dbReference type="SMART" id="SM00854"/>
    </source>
</evidence>
<dbReference type="InterPro" id="IPR029052">
    <property type="entry name" value="Metallo-depent_PP-like"/>
</dbReference>
<dbReference type="InterPro" id="IPR019079">
    <property type="entry name" value="Capsule_synth_CapA"/>
</dbReference>
<proteinExistence type="inferred from homology"/>
<dbReference type="PATRIC" id="fig|999415.3.peg.1112"/>
<dbReference type="Proteomes" id="UP000011758">
    <property type="component" value="Unassembled WGS sequence"/>
</dbReference>
<dbReference type="PANTHER" id="PTHR33393">
    <property type="entry name" value="POLYGLUTAMINE SYNTHESIS ACCESSORY PROTEIN RV0574C-RELATED"/>
    <property type="match status" value="1"/>
</dbReference>
<dbReference type="OrthoDB" id="9810906at2"/>
<accession>M2P894</accession>
<dbReference type="EMBL" id="AGEJ01000018">
    <property type="protein sequence ID" value="EMD16542.1"/>
    <property type="molecule type" value="Genomic_DNA"/>
</dbReference>
<dbReference type="STRING" id="999415.HMPREF9943_01096"/>